<accession>A0A0T5NT04</accession>
<dbReference type="RefSeq" id="WP_057793818.1">
    <property type="nucleotide sequence ID" value="NZ_LAXJ01000012.1"/>
</dbReference>
<dbReference type="EMBL" id="LAXJ01000012">
    <property type="protein sequence ID" value="KRS12072.1"/>
    <property type="molecule type" value="Genomic_DNA"/>
</dbReference>
<evidence type="ECO:0000256" key="2">
    <source>
        <dbReference type="ARBA" id="ARBA00007069"/>
    </source>
</evidence>
<evidence type="ECO:0000313" key="10">
    <source>
        <dbReference type="EMBL" id="KRS12072.1"/>
    </source>
</evidence>
<evidence type="ECO:0000256" key="5">
    <source>
        <dbReference type="ARBA" id="ARBA00022692"/>
    </source>
</evidence>
<dbReference type="Pfam" id="PF00528">
    <property type="entry name" value="BPD_transp_1"/>
    <property type="match status" value="1"/>
</dbReference>
<evidence type="ECO:0000256" key="6">
    <source>
        <dbReference type="ARBA" id="ARBA00022989"/>
    </source>
</evidence>
<feature type="transmembrane region" description="Helical" evidence="8">
    <location>
        <begin position="75"/>
        <end position="94"/>
    </location>
</feature>
<dbReference type="PANTHER" id="PTHR42929:SF1">
    <property type="entry name" value="INNER MEMBRANE ABC TRANSPORTER PERMEASE PROTEIN YDCU-RELATED"/>
    <property type="match status" value="1"/>
</dbReference>
<keyword evidence="7 8" id="KW-0472">Membrane</keyword>
<keyword evidence="3 8" id="KW-0813">Transport</keyword>
<feature type="transmembrane region" description="Helical" evidence="8">
    <location>
        <begin position="150"/>
        <end position="178"/>
    </location>
</feature>
<evidence type="ECO:0000313" key="11">
    <source>
        <dbReference type="Proteomes" id="UP000051295"/>
    </source>
</evidence>
<name>A0A0T5NT04_9RHOB</name>
<dbReference type="SUPFAM" id="SSF161098">
    <property type="entry name" value="MetI-like"/>
    <property type="match status" value="1"/>
</dbReference>
<evidence type="ECO:0000259" key="9">
    <source>
        <dbReference type="PROSITE" id="PS50928"/>
    </source>
</evidence>
<feature type="transmembrane region" description="Helical" evidence="8">
    <location>
        <begin position="106"/>
        <end position="130"/>
    </location>
</feature>
<dbReference type="Gene3D" id="1.10.3720.10">
    <property type="entry name" value="MetI-like"/>
    <property type="match status" value="1"/>
</dbReference>
<dbReference type="AlphaFoldDB" id="A0A0T5NT04"/>
<evidence type="ECO:0000256" key="8">
    <source>
        <dbReference type="RuleBase" id="RU363032"/>
    </source>
</evidence>
<evidence type="ECO:0000256" key="7">
    <source>
        <dbReference type="ARBA" id="ARBA00023136"/>
    </source>
</evidence>
<feature type="transmembrane region" description="Helical" evidence="8">
    <location>
        <begin position="199"/>
        <end position="221"/>
    </location>
</feature>
<dbReference type="Proteomes" id="UP000051295">
    <property type="component" value="Unassembled WGS sequence"/>
</dbReference>
<evidence type="ECO:0000256" key="4">
    <source>
        <dbReference type="ARBA" id="ARBA00022475"/>
    </source>
</evidence>
<dbReference type="PANTHER" id="PTHR42929">
    <property type="entry name" value="INNER MEMBRANE ABC TRANSPORTER PERMEASE PROTEIN YDCU-RELATED-RELATED"/>
    <property type="match status" value="1"/>
</dbReference>
<feature type="transmembrane region" description="Helical" evidence="8">
    <location>
        <begin position="257"/>
        <end position="279"/>
    </location>
</feature>
<keyword evidence="4" id="KW-1003">Cell membrane</keyword>
<comment type="similarity">
    <text evidence="2">Belongs to the binding-protein-dependent transport system permease family. CysTW subfamily.</text>
</comment>
<evidence type="ECO:0000256" key="3">
    <source>
        <dbReference type="ARBA" id="ARBA00022448"/>
    </source>
</evidence>
<dbReference type="PATRIC" id="fig|1641875.4.peg.293"/>
<comment type="caution">
    <text evidence="10">The sequence shown here is derived from an EMBL/GenBank/DDBJ whole genome shotgun (WGS) entry which is preliminary data.</text>
</comment>
<evidence type="ECO:0000256" key="1">
    <source>
        <dbReference type="ARBA" id="ARBA00004651"/>
    </source>
</evidence>
<keyword evidence="5 8" id="KW-0812">Transmembrane</keyword>
<sequence>MAWRFDREAGQGLKLISPTFGYVLVMLAAPLLMVITFSFWTQDYLTIDTTLTLDNYREAWTQPLYQVLMWRSLKISLIVTVVTVLLAFPIAYYLSFHVKKRKALWLFLITVPFWTSYLLRVFLWKVILGYNGVFNTTLMGLGFIEEPLTFILYNLNAVVITLAHAWAPFAILPIFVALEKIDRSLLEAATDLGDSPMRRFFRITLPLAMPGIVASTLIVLIPTVGDFITPRLVGGTDGLMISNMIQIQFGKANNAPLGAALAVSAMVVIGLISAGIFFAGKKLGGRVR</sequence>
<gene>
    <name evidence="10" type="ORF">XM53_12495</name>
</gene>
<proteinExistence type="inferred from homology"/>
<dbReference type="InterPro" id="IPR000515">
    <property type="entry name" value="MetI-like"/>
</dbReference>
<dbReference type="InterPro" id="IPR035906">
    <property type="entry name" value="MetI-like_sf"/>
</dbReference>
<feature type="transmembrane region" description="Helical" evidence="8">
    <location>
        <begin position="20"/>
        <end position="40"/>
    </location>
</feature>
<comment type="subcellular location">
    <subcellularLocation>
        <location evidence="1 8">Cell membrane</location>
        <topology evidence="1 8">Multi-pass membrane protein</topology>
    </subcellularLocation>
</comment>
<dbReference type="PROSITE" id="PS50928">
    <property type="entry name" value="ABC_TM1"/>
    <property type="match status" value="1"/>
</dbReference>
<keyword evidence="6 8" id="KW-1133">Transmembrane helix</keyword>
<organism evidence="10 11">
    <name type="scientific">Roseovarius atlanticus</name>
    <dbReference type="NCBI Taxonomy" id="1641875"/>
    <lineage>
        <taxon>Bacteria</taxon>
        <taxon>Pseudomonadati</taxon>
        <taxon>Pseudomonadota</taxon>
        <taxon>Alphaproteobacteria</taxon>
        <taxon>Rhodobacterales</taxon>
        <taxon>Roseobacteraceae</taxon>
        <taxon>Roseovarius</taxon>
    </lineage>
</organism>
<dbReference type="CDD" id="cd06261">
    <property type="entry name" value="TM_PBP2"/>
    <property type="match status" value="1"/>
</dbReference>
<dbReference type="GO" id="GO:0005886">
    <property type="term" value="C:plasma membrane"/>
    <property type="evidence" value="ECO:0007669"/>
    <property type="project" value="UniProtKB-SubCell"/>
</dbReference>
<reference evidence="10 11" key="1">
    <citation type="submission" date="2015-04" db="EMBL/GenBank/DDBJ databases">
        <title>The draft genome sequence of Roseovarius sp.R12b.</title>
        <authorList>
            <person name="Li G."/>
            <person name="Lai Q."/>
            <person name="Shao Z."/>
            <person name="Yan P."/>
        </authorList>
    </citation>
    <scope>NUCLEOTIDE SEQUENCE [LARGE SCALE GENOMIC DNA]</scope>
    <source>
        <strain evidence="10 11">R12B</strain>
    </source>
</reference>
<protein>
    <recommendedName>
        <fullName evidence="9">ABC transmembrane type-1 domain-containing protein</fullName>
    </recommendedName>
</protein>
<keyword evidence="11" id="KW-1185">Reference proteome</keyword>
<dbReference type="GO" id="GO:0055085">
    <property type="term" value="P:transmembrane transport"/>
    <property type="evidence" value="ECO:0007669"/>
    <property type="project" value="InterPro"/>
</dbReference>
<dbReference type="OrthoDB" id="9807047at2"/>
<dbReference type="STRING" id="1641875.XM53_12495"/>
<feature type="domain" description="ABC transmembrane type-1" evidence="9">
    <location>
        <begin position="69"/>
        <end position="278"/>
    </location>
</feature>